<feature type="region of interest" description="Disordered" evidence="1">
    <location>
        <begin position="212"/>
        <end position="258"/>
    </location>
</feature>
<feature type="compositionally biased region" description="Basic and acidic residues" evidence="1">
    <location>
        <begin position="217"/>
        <end position="251"/>
    </location>
</feature>
<evidence type="ECO:0000256" key="1">
    <source>
        <dbReference type="SAM" id="MobiDB-lite"/>
    </source>
</evidence>
<feature type="compositionally biased region" description="Basic and acidic residues" evidence="1">
    <location>
        <begin position="338"/>
        <end position="370"/>
    </location>
</feature>
<reference evidence="3 4" key="2">
    <citation type="submission" date="2024-05" db="EMBL/GenBank/DDBJ databases">
        <authorList>
            <person name="Chen Y."/>
            <person name="Shah S."/>
            <person name="Dougan E. K."/>
            <person name="Thang M."/>
            <person name="Chan C."/>
        </authorList>
    </citation>
    <scope>NUCLEOTIDE SEQUENCE [LARGE SCALE GENOMIC DNA]</scope>
</reference>
<evidence type="ECO:0000313" key="2">
    <source>
        <dbReference type="EMBL" id="CAI4003112.1"/>
    </source>
</evidence>
<keyword evidence="4" id="KW-1185">Reference proteome</keyword>
<dbReference type="OrthoDB" id="442947at2759"/>
<feature type="region of interest" description="Disordered" evidence="1">
    <location>
        <begin position="283"/>
        <end position="441"/>
    </location>
</feature>
<dbReference type="EMBL" id="CAMXCT030003223">
    <property type="protein sequence ID" value="CAL4790424.1"/>
    <property type="molecule type" value="Genomic_DNA"/>
</dbReference>
<gene>
    <name evidence="2" type="ORF">C1SCF055_LOCUS29005</name>
</gene>
<protein>
    <submittedName>
        <fullName evidence="3">K Homology domain-containing protein</fullName>
    </submittedName>
</protein>
<reference evidence="2" key="1">
    <citation type="submission" date="2022-10" db="EMBL/GenBank/DDBJ databases">
        <authorList>
            <person name="Chen Y."/>
            <person name="Dougan E. K."/>
            <person name="Chan C."/>
            <person name="Rhodes N."/>
            <person name="Thang M."/>
        </authorList>
    </citation>
    <scope>NUCLEOTIDE SEQUENCE</scope>
</reference>
<evidence type="ECO:0000313" key="3">
    <source>
        <dbReference type="EMBL" id="CAL4790424.1"/>
    </source>
</evidence>
<dbReference type="Proteomes" id="UP001152797">
    <property type="component" value="Unassembled WGS sequence"/>
</dbReference>
<proteinExistence type="predicted"/>
<dbReference type="EMBL" id="CAMXCT020003223">
    <property type="protein sequence ID" value="CAL1156487.1"/>
    <property type="molecule type" value="Genomic_DNA"/>
</dbReference>
<organism evidence="2">
    <name type="scientific">Cladocopium goreaui</name>
    <dbReference type="NCBI Taxonomy" id="2562237"/>
    <lineage>
        <taxon>Eukaryota</taxon>
        <taxon>Sar</taxon>
        <taxon>Alveolata</taxon>
        <taxon>Dinophyceae</taxon>
        <taxon>Suessiales</taxon>
        <taxon>Symbiodiniaceae</taxon>
        <taxon>Cladocopium</taxon>
    </lineage>
</organism>
<evidence type="ECO:0000313" key="4">
    <source>
        <dbReference type="Proteomes" id="UP001152797"/>
    </source>
</evidence>
<dbReference type="EMBL" id="CAMXCT010003223">
    <property type="protein sequence ID" value="CAI4003112.1"/>
    <property type="molecule type" value="Genomic_DNA"/>
</dbReference>
<accession>A0A9P1D2G5</accession>
<sequence>MITLEPGDVPCYMLLEQLQAISHRKGHDFGVPRVIGKAGAIIKELRQALQRSYHVAFAKSSEPRALQSAVLGLVRNARGPMALKSLGAEGQDVAFLVPAKCEAYLQDQLLAETKCSMQVEIIEGLRKHRKVTLRAEETHELQAVAWRLQEMGELQLRMCQGALLTERDFDLQDTAWDDVMEAFRSKRVNRAQAAEAPEAAVPLEKLPTLTASSDVEAEARKARQLEQRDLEAQKEKERKKQLRETAAREQQECQTAAREAKMFADKARELRLRAAEAQSMEQQSSCLQEAECYEEQARQAKGRSTRGYGIGPRAQQHEYQAAEPTDGSALSAAPPSGEELRRQAEREEQIRQRKLRDQQAREKEQRERVALHQAFSGASRTPAQPPQPAPAQVPAQAPAQPPLPPAEEWPPPQPQRPAASQGPPEAVNTRPSRPSAAVKATNHQLDPAVHPSPAAFSGDVADVALLVKAPDWKAAEYLASSRLGIGRRTGTKLSVDSSFGFPLLQIRGTPVANALASYLAQEALWMNGSFK</sequence>
<name>A0A9P1D2G5_9DINO</name>
<dbReference type="AlphaFoldDB" id="A0A9P1D2G5"/>
<feature type="compositionally biased region" description="Pro residues" evidence="1">
    <location>
        <begin position="399"/>
        <end position="415"/>
    </location>
</feature>
<comment type="caution">
    <text evidence="2">The sequence shown here is derived from an EMBL/GenBank/DDBJ whole genome shotgun (WGS) entry which is preliminary data.</text>
</comment>